<proteinExistence type="predicted"/>
<evidence type="ECO:0000256" key="1">
    <source>
        <dbReference type="ARBA" id="ARBA00012105"/>
    </source>
</evidence>
<comment type="caution">
    <text evidence="9">The sequence shown here is derived from an EMBL/GenBank/DDBJ whole genome shotgun (WGS) entry which is preliminary data.</text>
</comment>
<dbReference type="Proteomes" id="UP000231542">
    <property type="component" value="Unassembled WGS sequence"/>
</dbReference>
<dbReference type="GO" id="GO:0005524">
    <property type="term" value="F:ATP binding"/>
    <property type="evidence" value="ECO:0007669"/>
    <property type="project" value="UniProtKB-KW"/>
</dbReference>
<gene>
    <name evidence="9" type="ORF">COT24_03065</name>
</gene>
<evidence type="ECO:0000256" key="5">
    <source>
        <dbReference type="ARBA" id="ARBA00022741"/>
    </source>
</evidence>
<organism evidence="9 10">
    <name type="scientific">Candidatus Kerfeldbacteria bacterium CG08_land_8_20_14_0_20_40_16</name>
    <dbReference type="NCBI Taxonomy" id="2014244"/>
    <lineage>
        <taxon>Bacteria</taxon>
        <taxon>Candidatus Kerfeldiibacteriota</taxon>
    </lineage>
</organism>
<dbReference type="InterPro" id="IPR015865">
    <property type="entry name" value="Riboflavin_kinase_bac/euk"/>
</dbReference>
<dbReference type="EMBL" id="PEXU01000038">
    <property type="protein sequence ID" value="PIS42523.1"/>
    <property type="molecule type" value="Genomic_DNA"/>
</dbReference>
<accession>A0A2H0YXR4</accession>
<dbReference type="InterPro" id="IPR023468">
    <property type="entry name" value="Riboflavin_kinase"/>
</dbReference>
<evidence type="ECO:0000313" key="10">
    <source>
        <dbReference type="Proteomes" id="UP000231542"/>
    </source>
</evidence>
<dbReference type="AlphaFoldDB" id="A0A2H0YXR4"/>
<sequence length="128" mass="14829">MYILNKKFQGKVIRGDGLGRKLGYPTANLNWPPKKRIPKGVFAVRVRVLKKNYPGVAVIGIPTVTDKKPKLEIHILDFDKMIYCQWLSAEIIKKIRNLKTYRSKKELIKMIHNDCRKAKKILINSAKQ</sequence>
<keyword evidence="3" id="KW-0288">FMN</keyword>
<dbReference type="Pfam" id="PF01687">
    <property type="entry name" value="Flavokinase"/>
    <property type="match status" value="1"/>
</dbReference>
<dbReference type="SMART" id="SM00904">
    <property type="entry name" value="Flavokinase"/>
    <property type="match status" value="1"/>
</dbReference>
<dbReference type="EC" id="2.7.1.26" evidence="1"/>
<dbReference type="PANTHER" id="PTHR22749">
    <property type="entry name" value="RIBOFLAVIN KINASE/FMN ADENYLYLTRANSFERASE"/>
    <property type="match status" value="1"/>
</dbReference>
<evidence type="ECO:0000256" key="3">
    <source>
        <dbReference type="ARBA" id="ARBA00022643"/>
    </source>
</evidence>
<name>A0A2H0YXR4_9BACT</name>
<dbReference type="GO" id="GO:0009398">
    <property type="term" value="P:FMN biosynthetic process"/>
    <property type="evidence" value="ECO:0007669"/>
    <property type="project" value="TreeGrafter"/>
</dbReference>
<dbReference type="Gene3D" id="2.40.30.30">
    <property type="entry name" value="Riboflavin kinase-like"/>
    <property type="match status" value="1"/>
</dbReference>
<evidence type="ECO:0000256" key="7">
    <source>
        <dbReference type="ARBA" id="ARBA00047880"/>
    </source>
</evidence>
<dbReference type="GO" id="GO:0009231">
    <property type="term" value="P:riboflavin biosynthetic process"/>
    <property type="evidence" value="ECO:0007669"/>
    <property type="project" value="InterPro"/>
</dbReference>
<keyword evidence="2" id="KW-0285">Flavoprotein</keyword>
<keyword evidence="6" id="KW-0067">ATP-binding</keyword>
<evidence type="ECO:0000313" key="9">
    <source>
        <dbReference type="EMBL" id="PIS42523.1"/>
    </source>
</evidence>
<reference evidence="9 10" key="1">
    <citation type="submission" date="2017-09" db="EMBL/GenBank/DDBJ databases">
        <title>Depth-based differentiation of microbial function through sediment-hosted aquifers and enrichment of novel symbionts in the deep terrestrial subsurface.</title>
        <authorList>
            <person name="Probst A.J."/>
            <person name="Ladd B."/>
            <person name="Jarett J.K."/>
            <person name="Geller-Mcgrath D.E."/>
            <person name="Sieber C.M."/>
            <person name="Emerson J.B."/>
            <person name="Anantharaman K."/>
            <person name="Thomas B.C."/>
            <person name="Malmstrom R."/>
            <person name="Stieglmeier M."/>
            <person name="Klingl A."/>
            <person name="Woyke T."/>
            <person name="Ryan C.M."/>
            <person name="Banfield J.F."/>
        </authorList>
    </citation>
    <scope>NUCLEOTIDE SEQUENCE [LARGE SCALE GENOMIC DNA]</scope>
    <source>
        <strain evidence="9">CG08_land_8_20_14_0_20_40_16</strain>
    </source>
</reference>
<dbReference type="GO" id="GO:0008531">
    <property type="term" value="F:riboflavin kinase activity"/>
    <property type="evidence" value="ECO:0007669"/>
    <property type="project" value="UniProtKB-EC"/>
</dbReference>
<dbReference type="SUPFAM" id="SSF82114">
    <property type="entry name" value="Riboflavin kinase-like"/>
    <property type="match status" value="1"/>
</dbReference>
<evidence type="ECO:0000256" key="6">
    <source>
        <dbReference type="ARBA" id="ARBA00022840"/>
    </source>
</evidence>
<dbReference type="PANTHER" id="PTHR22749:SF6">
    <property type="entry name" value="RIBOFLAVIN KINASE"/>
    <property type="match status" value="1"/>
</dbReference>
<dbReference type="InterPro" id="IPR023465">
    <property type="entry name" value="Riboflavin_kinase_dom_sf"/>
</dbReference>
<protein>
    <recommendedName>
        <fullName evidence="1">riboflavin kinase</fullName>
        <ecNumber evidence="1">2.7.1.26</ecNumber>
    </recommendedName>
</protein>
<evidence type="ECO:0000256" key="2">
    <source>
        <dbReference type="ARBA" id="ARBA00022630"/>
    </source>
</evidence>
<evidence type="ECO:0000256" key="4">
    <source>
        <dbReference type="ARBA" id="ARBA00022679"/>
    </source>
</evidence>
<feature type="domain" description="Riboflavin kinase" evidence="8">
    <location>
        <begin position="3"/>
        <end position="123"/>
    </location>
</feature>
<comment type="catalytic activity">
    <reaction evidence="7">
        <text>riboflavin + ATP = FMN + ADP + H(+)</text>
        <dbReference type="Rhea" id="RHEA:14357"/>
        <dbReference type="ChEBI" id="CHEBI:15378"/>
        <dbReference type="ChEBI" id="CHEBI:30616"/>
        <dbReference type="ChEBI" id="CHEBI:57986"/>
        <dbReference type="ChEBI" id="CHEBI:58210"/>
        <dbReference type="ChEBI" id="CHEBI:456216"/>
        <dbReference type="EC" id="2.7.1.26"/>
    </reaction>
</comment>
<evidence type="ECO:0000259" key="8">
    <source>
        <dbReference type="SMART" id="SM00904"/>
    </source>
</evidence>
<keyword evidence="5" id="KW-0547">Nucleotide-binding</keyword>
<keyword evidence="4" id="KW-0808">Transferase</keyword>